<proteinExistence type="inferred from homology"/>
<dbReference type="InterPro" id="IPR051083">
    <property type="entry name" value="GrpII_Intron_Splice-Mob/Def"/>
</dbReference>
<sequence length="487" mass="55399">MNSNRPKHTEPTSGNQQGAEDSKGPVAQGNLGSSASLTGHSDSASIEKPALNDVPLNLMEQIVDTDTLECAWARVKANRGAPGPDGIMIDEFPDHFRELWPVLRQQLLEGTYKPGPVRRKSIPKADGGERHLGIPNVVDRLVQQAILLVLTPIFDPEFSESSFGFRPYRSAHEAIHLVQTHIQSSYRWCVDMDLSKFFDRVQHDVLMHRVARKVRDKRLLRLIGNYLRAGVMVDTDWQPSTEGTMQGGPLSPLLANILLDDFDKEMERRGHRFVRYADDFLVFSKTEQSATRVFRSVERYLTSKLKLVVNHDKSSVCSAEAVEFLGYTFRGFGGRFGVSGKNLKRFKERVKQITRRNGGRSIQSRQSALRRYFQGWVGYFHYGLGKKQLQSLDKWIRRRIRACYWKQWYRVRTRIRMLLKLGVRRDEAFSHGSSGRGVWVMSSSAAMHVAISKDYLRQQGLASLEEIWSKFASKKRTAGCGPACPVV</sequence>
<dbReference type="InterPro" id="IPR043128">
    <property type="entry name" value="Rev_trsase/Diguanyl_cyclase"/>
</dbReference>
<dbReference type="NCBIfam" id="TIGR04416">
    <property type="entry name" value="group_II_RT_mat"/>
    <property type="match status" value="1"/>
</dbReference>
<gene>
    <name evidence="4" type="primary">ltrA_5</name>
    <name evidence="4" type="ORF">CA13_10430</name>
</gene>
<evidence type="ECO:0000259" key="3">
    <source>
        <dbReference type="PROSITE" id="PS50878"/>
    </source>
</evidence>
<dbReference type="PANTHER" id="PTHR34047:SF8">
    <property type="entry name" value="PROTEIN YKFC"/>
    <property type="match status" value="1"/>
</dbReference>
<dbReference type="SUPFAM" id="SSF56672">
    <property type="entry name" value="DNA/RNA polymerases"/>
    <property type="match status" value="1"/>
</dbReference>
<evidence type="ECO:0000313" key="5">
    <source>
        <dbReference type="Proteomes" id="UP000315010"/>
    </source>
</evidence>
<dbReference type="InterPro" id="IPR043502">
    <property type="entry name" value="DNA/RNA_pol_sf"/>
</dbReference>
<keyword evidence="5" id="KW-1185">Reference proteome</keyword>
<evidence type="ECO:0000256" key="1">
    <source>
        <dbReference type="ARBA" id="ARBA00034120"/>
    </source>
</evidence>
<feature type="region of interest" description="Disordered" evidence="2">
    <location>
        <begin position="1"/>
        <end position="43"/>
    </location>
</feature>
<dbReference type="CDD" id="cd01651">
    <property type="entry name" value="RT_G2_intron"/>
    <property type="match status" value="1"/>
</dbReference>
<evidence type="ECO:0000313" key="4">
    <source>
        <dbReference type="EMBL" id="TWT79639.1"/>
    </source>
</evidence>
<name>A0A5C5YX54_9BACT</name>
<dbReference type="Gene3D" id="3.30.70.270">
    <property type="match status" value="1"/>
</dbReference>
<dbReference type="InterPro" id="IPR013597">
    <property type="entry name" value="Mat_intron_G2"/>
</dbReference>
<reference evidence="4 5" key="1">
    <citation type="submission" date="2019-02" db="EMBL/GenBank/DDBJ databases">
        <title>Deep-cultivation of Planctomycetes and their phenomic and genomic characterization uncovers novel biology.</title>
        <authorList>
            <person name="Wiegand S."/>
            <person name="Jogler M."/>
            <person name="Boedeker C."/>
            <person name="Pinto D."/>
            <person name="Vollmers J."/>
            <person name="Rivas-Marin E."/>
            <person name="Kohn T."/>
            <person name="Peeters S.H."/>
            <person name="Heuer A."/>
            <person name="Rast P."/>
            <person name="Oberbeckmann S."/>
            <person name="Bunk B."/>
            <person name="Jeske O."/>
            <person name="Meyerdierks A."/>
            <person name="Storesund J.E."/>
            <person name="Kallscheuer N."/>
            <person name="Luecker S."/>
            <person name="Lage O.M."/>
            <person name="Pohl T."/>
            <person name="Merkel B.J."/>
            <person name="Hornburger P."/>
            <person name="Mueller R.-W."/>
            <person name="Bruemmer F."/>
            <person name="Labrenz M."/>
            <person name="Spormann A.M."/>
            <person name="Op Den Camp H."/>
            <person name="Overmann J."/>
            <person name="Amann R."/>
            <person name="Jetten M.S.M."/>
            <person name="Mascher T."/>
            <person name="Medema M.H."/>
            <person name="Devos D.P."/>
            <person name="Kaster A.-K."/>
            <person name="Ovreas L."/>
            <person name="Rohde M."/>
            <person name="Galperin M.Y."/>
            <person name="Jogler C."/>
        </authorList>
    </citation>
    <scope>NUCLEOTIDE SEQUENCE [LARGE SCALE GENOMIC DNA]</scope>
    <source>
        <strain evidence="4 5">CA13</strain>
    </source>
</reference>
<dbReference type="InterPro" id="IPR000477">
    <property type="entry name" value="RT_dom"/>
</dbReference>
<dbReference type="AlphaFoldDB" id="A0A5C5YX54"/>
<dbReference type="Proteomes" id="UP000315010">
    <property type="component" value="Unassembled WGS sequence"/>
</dbReference>
<dbReference type="PANTHER" id="PTHR34047">
    <property type="entry name" value="NUCLEAR INTRON MATURASE 1, MITOCHONDRIAL-RELATED"/>
    <property type="match status" value="1"/>
</dbReference>
<dbReference type="PROSITE" id="PS50878">
    <property type="entry name" value="RT_POL"/>
    <property type="match status" value="1"/>
</dbReference>
<comment type="caution">
    <text evidence="4">The sequence shown here is derived from an EMBL/GenBank/DDBJ whole genome shotgun (WGS) entry which is preliminary data.</text>
</comment>
<protein>
    <submittedName>
        <fullName evidence="4">Group II intron-encoded protein LtrA</fullName>
    </submittedName>
</protein>
<dbReference type="Pfam" id="PF08388">
    <property type="entry name" value="GIIM"/>
    <property type="match status" value="1"/>
</dbReference>
<dbReference type="EMBL" id="SJPJ01000001">
    <property type="protein sequence ID" value="TWT79639.1"/>
    <property type="molecule type" value="Genomic_DNA"/>
</dbReference>
<evidence type="ECO:0000256" key="2">
    <source>
        <dbReference type="SAM" id="MobiDB-lite"/>
    </source>
</evidence>
<dbReference type="InterPro" id="IPR030931">
    <property type="entry name" value="Group_II_RT_mat"/>
</dbReference>
<feature type="compositionally biased region" description="Polar residues" evidence="2">
    <location>
        <begin position="30"/>
        <end position="43"/>
    </location>
</feature>
<comment type="similarity">
    <text evidence="1">Belongs to the bacterial reverse transcriptase family.</text>
</comment>
<feature type="domain" description="Reverse transcriptase" evidence="3">
    <location>
        <begin position="103"/>
        <end position="329"/>
    </location>
</feature>
<organism evidence="4 5">
    <name type="scientific">Novipirellula herctigrandis</name>
    <dbReference type="NCBI Taxonomy" id="2527986"/>
    <lineage>
        <taxon>Bacteria</taxon>
        <taxon>Pseudomonadati</taxon>
        <taxon>Planctomycetota</taxon>
        <taxon>Planctomycetia</taxon>
        <taxon>Pirellulales</taxon>
        <taxon>Pirellulaceae</taxon>
        <taxon>Novipirellula</taxon>
    </lineage>
</organism>
<dbReference type="Pfam" id="PF00078">
    <property type="entry name" value="RVT_1"/>
    <property type="match status" value="1"/>
</dbReference>
<accession>A0A5C5YX54</accession>